<dbReference type="PATRIC" id="fig|1391654.3.peg.5592"/>
<keyword evidence="2" id="KW-0732">Signal</keyword>
<protein>
    <submittedName>
        <fullName evidence="3">Uncharacterized protein</fullName>
    </submittedName>
</protein>
<dbReference type="AlphaFoldDB" id="A0A0K1PZ90"/>
<feature type="signal peptide" evidence="2">
    <location>
        <begin position="1"/>
        <end position="21"/>
    </location>
</feature>
<dbReference type="Proteomes" id="UP000064967">
    <property type="component" value="Chromosome"/>
</dbReference>
<feature type="chain" id="PRO_5005466519" evidence="2">
    <location>
        <begin position="22"/>
        <end position="145"/>
    </location>
</feature>
<accession>A0A0K1PZ90</accession>
<evidence type="ECO:0000313" key="3">
    <source>
        <dbReference type="EMBL" id="AKU98850.1"/>
    </source>
</evidence>
<evidence type="ECO:0000256" key="2">
    <source>
        <dbReference type="SAM" id="SignalP"/>
    </source>
</evidence>
<sequence>MKRALIAGGFVVCVVLGTACAKSDDTAQPATPQAQQYPQGQYPQGQYPQGQYPQGQYPQQGYPQQQGQYPQQGYPQQPAAPTPAAGGQMATPGPLALPCTSDASCGLARCNTQYGKCAFPCQSAIDCAQGNSCNAMTGLCLPGGQ</sequence>
<dbReference type="EMBL" id="CP012333">
    <property type="protein sequence ID" value="AKU98850.1"/>
    <property type="molecule type" value="Genomic_DNA"/>
</dbReference>
<feature type="region of interest" description="Disordered" evidence="1">
    <location>
        <begin position="24"/>
        <end position="91"/>
    </location>
</feature>
<keyword evidence="4" id="KW-1185">Reference proteome</keyword>
<evidence type="ECO:0000313" key="4">
    <source>
        <dbReference type="Proteomes" id="UP000064967"/>
    </source>
</evidence>
<gene>
    <name evidence="3" type="ORF">AKJ09_05514</name>
</gene>
<proteinExistence type="predicted"/>
<dbReference type="RefSeq" id="WP_169927845.1">
    <property type="nucleotide sequence ID" value="NZ_CP012333.1"/>
</dbReference>
<dbReference type="PROSITE" id="PS51257">
    <property type="entry name" value="PROKAR_LIPOPROTEIN"/>
    <property type="match status" value="1"/>
</dbReference>
<reference evidence="3 4" key="1">
    <citation type="submission" date="2015-08" db="EMBL/GenBank/DDBJ databases">
        <authorList>
            <person name="Babu N.S."/>
            <person name="Beckwith C.J."/>
            <person name="Beseler K.G."/>
            <person name="Brison A."/>
            <person name="Carone J.V."/>
            <person name="Caskin T.P."/>
            <person name="Diamond M."/>
            <person name="Durham M.E."/>
            <person name="Foxe J.M."/>
            <person name="Go M."/>
            <person name="Henderson B.A."/>
            <person name="Jones I.B."/>
            <person name="McGettigan J.A."/>
            <person name="Micheletti S.J."/>
            <person name="Nasrallah M.E."/>
            <person name="Ortiz D."/>
            <person name="Piller C.R."/>
            <person name="Privatt S.R."/>
            <person name="Schneider S.L."/>
            <person name="Sharp S."/>
            <person name="Smith T.C."/>
            <person name="Stanton J.D."/>
            <person name="Ullery H.E."/>
            <person name="Wilson R.J."/>
            <person name="Serrano M.G."/>
            <person name="Buck G."/>
            <person name="Lee V."/>
            <person name="Wang Y."/>
            <person name="Carvalho R."/>
            <person name="Voegtly L."/>
            <person name="Shi R."/>
            <person name="Duckworth R."/>
            <person name="Johnson A."/>
            <person name="Loviza R."/>
            <person name="Walstead R."/>
            <person name="Shah Z."/>
            <person name="Kiflezghi M."/>
            <person name="Wade K."/>
            <person name="Ball S.L."/>
            <person name="Bradley K.W."/>
            <person name="Asai D.J."/>
            <person name="Bowman C.A."/>
            <person name="Russell D.A."/>
            <person name="Pope W.H."/>
            <person name="Jacobs-Sera D."/>
            <person name="Hendrix R.W."/>
            <person name="Hatfull G.F."/>
        </authorList>
    </citation>
    <scope>NUCLEOTIDE SEQUENCE [LARGE SCALE GENOMIC DNA]</scope>
    <source>
        <strain evidence="3 4">DSM 27648</strain>
    </source>
</reference>
<feature type="compositionally biased region" description="Low complexity" evidence="1">
    <location>
        <begin position="26"/>
        <end position="91"/>
    </location>
</feature>
<dbReference type="KEGG" id="llu:AKJ09_05514"/>
<organism evidence="3 4">
    <name type="scientific">Labilithrix luteola</name>
    <dbReference type="NCBI Taxonomy" id="1391654"/>
    <lineage>
        <taxon>Bacteria</taxon>
        <taxon>Pseudomonadati</taxon>
        <taxon>Myxococcota</taxon>
        <taxon>Polyangia</taxon>
        <taxon>Polyangiales</taxon>
        <taxon>Labilitrichaceae</taxon>
        <taxon>Labilithrix</taxon>
    </lineage>
</organism>
<evidence type="ECO:0000256" key="1">
    <source>
        <dbReference type="SAM" id="MobiDB-lite"/>
    </source>
</evidence>
<name>A0A0K1PZ90_9BACT</name>